<dbReference type="EMBL" id="LO017727">
    <property type="protein sequence ID" value="CRH06108.1"/>
    <property type="molecule type" value="Genomic_DNA"/>
</dbReference>
<reference evidence="1" key="1">
    <citation type="submission" date="2015-04" db="EMBL/GenBank/DDBJ databases">
        <authorList>
            <person name="Syromyatnikov M.Y."/>
            <person name="Popov V.N."/>
        </authorList>
    </citation>
    <scope>NUCLEOTIDE SEQUENCE</scope>
    <source>
        <strain evidence="1">MO-1</strain>
    </source>
</reference>
<protein>
    <recommendedName>
        <fullName evidence="2">CopG family transcriptional regulator</fullName>
    </recommendedName>
</protein>
<accession>A0A1S7LHU0</accession>
<dbReference type="AlphaFoldDB" id="A0A1S7LHU0"/>
<organism evidence="1">
    <name type="scientific">Magnetococcus massalia (strain MO-1)</name>
    <dbReference type="NCBI Taxonomy" id="451514"/>
    <lineage>
        <taxon>Bacteria</taxon>
        <taxon>Pseudomonadati</taxon>
        <taxon>Pseudomonadota</taxon>
        <taxon>Magnetococcia</taxon>
        <taxon>Magnetococcales</taxon>
        <taxon>Magnetococcaceae</taxon>
        <taxon>Magnetococcus</taxon>
    </lineage>
</organism>
<evidence type="ECO:0000313" key="1">
    <source>
        <dbReference type="EMBL" id="CRH06108.1"/>
    </source>
</evidence>
<sequence>MGRKRSKKQNSETMKAEASGAISAKSSRSWFFSLLAVAIAAGGGWFMFMKEPAAAADMVVYKSPSCGCCGAWVDYLEQNGFRVQVENVGDMDAVKDRLGVPDHAASCHTAQMGDYVIEGHVPVEDIRRLMKEQPQVRGIAAPGMPMGSPGMEMPGEPADRYDVVTFTTGGKLQLFSRH</sequence>
<dbReference type="InterPro" id="IPR007332">
    <property type="entry name" value="DUF411"/>
</dbReference>
<dbReference type="Pfam" id="PF04214">
    <property type="entry name" value="DUF411"/>
    <property type="match status" value="1"/>
</dbReference>
<evidence type="ECO:0008006" key="2">
    <source>
        <dbReference type="Google" id="ProtNLM"/>
    </source>
</evidence>
<gene>
    <name evidence="1" type="ORF">MAGMO_1935</name>
</gene>
<proteinExistence type="predicted"/>
<name>A0A1S7LHU0_MAGMO</name>